<organism evidence="2 3">
    <name type="scientific">Liparis tanakae</name>
    <name type="common">Tanaka's snailfish</name>
    <dbReference type="NCBI Taxonomy" id="230148"/>
    <lineage>
        <taxon>Eukaryota</taxon>
        <taxon>Metazoa</taxon>
        <taxon>Chordata</taxon>
        <taxon>Craniata</taxon>
        <taxon>Vertebrata</taxon>
        <taxon>Euteleostomi</taxon>
        <taxon>Actinopterygii</taxon>
        <taxon>Neopterygii</taxon>
        <taxon>Teleostei</taxon>
        <taxon>Neoteleostei</taxon>
        <taxon>Acanthomorphata</taxon>
        <taxon>Eupercaria</taxon>
        <taxon>Perciformes</taxon>
        <taxon>Cottioidei</taxon>
        <taxon>Cottales</taxon>
        <taxon>Liparidae</taxon>
        <taxon>Liparis</taxon>
    </lineage>
</organism>
<keyword evidence="3" id="KW-1185">Reference proteome</keyword>
<dbReference type="EMBL" id="SRLO01000057">
    <property type="protein sequence ID" value="TNN80139.1"/>
    <property type="molecule type" value="Genomic_DNA"/>
</dbReference>
<protein>
    <submittedName>
        <fullName evidence="2">IgLON family member 5</fullName>
    </submittedName>
</protein>
<feature type="compositionally biased region" description="Basic and acidic residues" evidence="1">
    <location>
        <begin position="168"/>
        <end position="181"/>
    </location>
</feature>
<accession>A0A4Z2IQ98</accession>
<reference evidence="2 3" key="1">
    <citation type="submission" date="2019-03" db="EMBL/GenBank/DDBJ databases">
        <title>First draft genome of Liparis tanakae, snailfish: a comprehensive survey of snailfish specific genes.</title>
        <authorList>
            <person name="Kim W."/>
            <person name="Song I."/>
            <person name="Jeong J.-H."/>
            <person name="Kim D."/>
            <person name="Kim S."/>
            <person name="Ryu S."/>
            <person name="Song J.Y."/>
            <person name="Lee S.K."/>
        </authorList>
    </citation>
    <scope>NUCLEOTIDE SEQUENCE [LARGE SCALE GENOMIC DNA]</scope>
    <source>
        <tissue evidence="2">Muscle</tissue>
    </source>
</reference>
<dbReference type="AlphaFoldDB" id="A0A4Z2IQ98"/>
<gene>
    <name evidence="2" type="primary">IGLON5</name>
    <name evidence="2" type="ORF">EYF80_009651</name>
</gene>
<feature type="compositionally biased region" description="Basic and acidic residues" evidence="1">
    <location>
        <begin position="133"/>
        <end position="153"/>
    </location>
</feature>
<dbReference type="OrthoDB" id="6159398at2759"/>
<evidence type="ECO:0000313" key="2">
    <source>
        <dbReference type="EMBL" id="TNN80139.1"/>
    </source>
</evidence>
<dbReference type="Proteomes" id="UP000314294">
    <property type="component" value="Unassembled WGS sequence"/>
</dbReference>
<evidence type="ECO:0000256" key="1">
    <source>
        <dbReference type="SAM" id="MobiDB-lite"/>
    </source>
</evidence>
<name>A0A4Z2IQ98_9TELE</name>
<feature type="region of interest" description="Disordered" evidence="1">
    <location>
        <begin position="120"/>
        <end position="188"/>
    </location>
</feature>
<sequence>MMPFELLNVLQGQNCSQTLVPALQKVSLASAARKGQTCSVPARITNISKDVTVNEGSNVNLMCLAVGRPEANRLKLLNLWPDRARLQSTMIWLEATAAWVCSVVLAPRSLKQSQAAQCGSLQLSASPRRPHREQKAMRKEREAFMRRTGEGQRKGRSSKCTKSVSETETERENNREQEQRGKGKISAPRSSQFVLSGVLSPAFCKQPSERLRQKNVIRSWMLLALPTYQRYREALLMGSRDTHVLLLEPYGDDRSSIEKCYTLSGCKRPDDSRSSPQVEEAV</sequence>
<proteinExistence type="predicted"/>
<comment type="caution">
    <text evidence="2">The sequence shown here is derived from an EMBL/GenBank/DDBJ whole genome shotgun (WGS) entry which is preliminary data.</text>
</comment>
<evidence type="ECO:0000313" key="3">
    <source>
        <dbReference type="Proteomes" id="UP000314294"/>
    </source>
</evidence>